<gene>
    <name evidence="2" type="ORF">QEG23_000444</name>
</gene>
<feature type="transmembrane region" description="Helical" evidence="1">
    <location>
        <begin position="57"/>
        <end position="75"/>
    </location>
</feature>
<organism evidence="2 3">
    <name type="scientific">Stenotrophomonas maltophilia</name>
    <name type="common">Pseudomonas maltophilia</name>
    <name type="synonym">Xanthomonas maltophilia</name>
    <dbReference type="NCBI Taxonomy" id="40324"/>
    <lineage>
        <taxon>Bacteria</taxon>
        <taxon>Pseudomonadati</taxon>
        <taxon>Pseudomonadota</taxon>
        <taxon>Gammaproteobacteria</taxon>
        <taxon>Lysobacterales</taxon>
        <taxon>Lysobacteraceae</taxon>
        <taxon>Stenotrophomonas</taxon>
        <taxon>Stenotrophomonas maltophilia group</taxon>
    </lineage>
</organism>
<protein>
    <recommendedName>
        <fullName evidence="4">Transmembrane protein</fullName>
    </recommendedName>
</protein>
<feature type="transmembrane region" description="Helical" evidence="1">
    <location>
        <begin position="81"/>
        <end position="101"/>
    </location>
</feature>
<keyword evidence="1" id="KW-1133">Transmembrane helix</keyword>
<keyword evidence="1" id="KW-0812">Transmembrane</keyword>
<keyword evidence="1" id="KW-0472">Membrane</keyword>
<reference evidence="2" key="1">
    <citation type="submission" date="2022-07" db="EMBL/GenBank/DDBJ databases">
        <authorList>
            <consortium name="DAFM: The Division of Animal and Food Microbiology"/>
        </authorList>
    </citation>
    <scope>NUCLEOTIDE SEQUENCE</scope>
    <source>
        <strain evidence="2">19MO01SH01-2</strain>
    </source>
</reference>
<evidence type="ECO:0000313" key="2">
    <source>
        <dbReference type="EMBL" id="EKT4090972.1"/>
    </source>
</evidence>
<proteinExistence type="predicted"/>
<name>A0AAI9FT67_STEMA</name>
<dbReference type="AlphaFoldDB" id="A0AAI9FT67"/>
<feature type="transmembrane region" description="Helical" evidence="1">
    <location>
        <begin position="6"/>
        <end position="23"/>
    </location>
</feature>
<accession>A0AAI9FT67</accession>
<evidence type="ECO:0008006" key="4">
    <source>
        <dbReference type="Google" id="ProtNLM"/>
    </source>
</evidence>
<comment type="caution">
    <text evidence="2">The sequence shown here is derived from an EMBL/GenBank/DDBJ whole genome shotgun (WGS) entry which is preliminary data.</text>
</comment>
<dbReference type="EMBL" id="ABLOJW010000002">
    <property type="protein sequence ID" value="EKT4090972.1"/>
    <property type="molecule type" value="Genomic_DNA"/>
</dbReference>
<sequence length="110" mass="12557">MEVQYQLLASALMGVFVFLFFLARDYWKRPSWLFGTFDPNMGFASEVELISQANKTMLLLGALALIWAIVGPSPYRRNWEIEVMGLVLGMLVCYVLIVRLASSRIRSNPH</sequence>
<dbReference type="RefSeq" id="WP_164160431.1">
    <property type="nucleotide sequence ID" value="NZ_JAVTIG010000001.1"/>
</dbReference>
<dbReference type="Proteomes" id="UP001218208">
    <property type="component" value="Unassembled WGS sequence"/>
</dbReference>
<evidence type="ECO:0000313" key="3">
    <source>
        <dbReference type="Proteomes" id="UP001218208"/>
    </source>
</evidence>
<evidence type="ECO:0000256" key="1">
    <source>
        <dbReference type="SAM" id="Phobius"/>
    </source>
</evidence>